<comment type="subcellular location">
    <subcellularLocation>
        <location evidence="1">Membrane</location>
        <topology evidence="1">Multi-pass membrane protein</topology>
    </subcellularLocation>
</comment>
<feature type="transmembrane region" description="Helical" evidence="7">
    <location>
        <begin position="21"/>
        <end position="40"/>
    </location>
</feature>
<dbReference type="GO" id="GO:0016020">
    <property type="term" value="C:membrane"/>
    <property type="evidence" value="ECO:0007669"/>
    <property type="project" value="UniProtKB-SubCell"/>
</dbReference>
<dbReference type="NCBIfam" id="TIGR03025">
    <property type="entry name" value="EPS_sugtrans"/>
    <property type="match status" value="1"/>
</dbReference>
<evidence type="ECO:0000259" key="8">
    <source>
        <dbReference type="Pfam" id="PF02397"/>
    </source>
</evidence>
<feature type="transmembrane region" description="Helical" evidence="7">
    <location>
        <begin position="111"/>
        <end position="129"/>
    </location>
</feature>
<dbReference type="PANTHER" id="PTHR30576">
    <property type="entry name" value="COLANIC BIOSYNTHESIS UDP-GLUCOSE LIPID CARRIER TRANSFERASE"/>
    <property type="match status" value="1"/>
</dbReference>
<dbReference type="EC" id="2.7.8.31" evidence="9"/>
<evidence type="ECO:0000256" key="4">
    <source>
        <dbReference type="ARBA" id="ARBA00022692"/>
    </source>
</evidence>
<feature type="domain" description="Bacterial sugar transferase" evidence="8">
    <location>
        <begin position="276"/>
        <end position="460"/>
    </location>
</feature>
<dbReference type="Proteomes" id="UP001078742">
    <property type="component" value="Unassembled WGS sequence"/>
</dbReference>
<evidence type="ECO:0000256" key="7">
    <source>
        <dbReference type="SAM" id="Phobius"/>
    </source>
</evidence>
<gene>
    <name evidence="9" type="ORF">O1420_17905</name>
</gene>
<dbReference type="NCBIfam" id="TIGR03023">
    <property type="entry name" value="WcaJ_sugtrans"/>
    <property type="match status" value="1"/>
</dbReference>
<feature type="transmembrane region" description="Helical" evidence="7">
    <location>
        <begin position="281"/>
        <end position="303"/>
    </location>
</feature>
<dbReference type="GO" id="GO:0089702">
    <property type="term" value="F:undecaprenyl-phosphate glucose phosphotransferase activity"/>
    <property type="evidence" value="ECO:0007669"/>
    <property type="project" value="UniProtKB-EC"/>
</dbReference>
<name>A0A9Q4IU54_BACFG</name>
<protein>
    <submittedName>
        <fullName evidence="9">Undecaprenyl-phosphate glucose phosphotransferase</fullName>
        <ecNumber evidence="9">2.7.8.31</ecNumber>
    </submittedName>
</protein>
<dbReference type="Pfam" id="PF13727">
    <property type="entry name" value="CoA_binding_3"/>
    <property type="match status" value="1"/>
</dbReference>
<evidence type="ECO:0000256" key="6">
    <source>
        <dbReference type="ARBA" id="ARBA00023136"/>
    </source>
</evidence>
<keyword evidence="3 9" id="KW-0808">Transferase</keyword>
<accession>A0A9Q4IU54</accession>
<keyword evidence="6 7" id="KW-0472">Membrane</keyword>
<organism evidence="9 10">
    <name type="scientific">Bacteroides fragilis</name>
    <dbReference type="NCBI Taxonomy" id="817"/>
    <lineage>
        <taxon>Bacteria</taxon>
        <taxon>Pseudomonadati</taxon>
        <taxon>Bacteroidota</taxon>
        <taxon>Bacteroidia</taxon>
        <taxon>Bacteroidales</taxon>
        <taxon>Bacteroidaceae</taxon>
        <taxon>Bacteroides</taxon>
    </lineage>
</organism>
<dbReference type="InterPro" id="IPR017473">
    <property type="entry name" value="Undecaprenyl-P_gluc_Ptfrase"/>
</dbReference>
<evidence type="ECO:0000256" key="5">
    <source>
        <dbReference type="ARBA" id="ARBA00022989"/>
    </source>
</evidence>
<dbReference type="InterPro" id="IPR017475">
    <property type="entry name" value="EPS_sugar_tfrase"/>
</dbReference>
<keyword evidence="4 7" id="KW-0812">Transmembrane</keyword>
<evidence type="ECO:0000313" key="10">
    <source>
        <dbReference type="Proteomes" id="UP001078742"/>
    </source>
</evidence>
<evidence type="ECO:0000313" key="9">
    <source>
        <dbReference type="EMBL" id="MCZ2573249.1"/>
    </source>
</evidence>
<dbReference type="Gene3D" id="3.40.50.720">
    <property type="entry name" value="NAD(P)-binding Rossmann-like Domain"/>
    <property type="match status" value="1"/>
</dbReference>
<feature type="transmembrane region" description="Helical" evidence="7">
    <location>
        <begin position="86"/>
        <end position="105"/>
    </location>
</feature>
<proteinExistence type="inferred from homology"/>
<feature type="transmembrane region" description="Helical" evidence="7">
    <location>
        <begin position="52"/>
        <end position="74"/>
    </location>
</feature>
<comment type="similarity">
    <text evidence="2">Belongs to the bacterial sugar transferase family.</text>
</comment>
<dbReference type="PANTHER" id="PTHR30576:SF0">
    <property type="entry name" value="UNDECAPRENYL-PHOSPHATE N-ACETYLGALACTOSAMINYL 1-PHOSPHATE TRANSFERASE-RELATED"/>
    <property type="match status" value="1"/>
</dbReference>
<sequence>MKQVLRFNKVIKRIVFTGDLILLNGTFLSLYTLLGSKFFADPFIHSLPQVLVLLNLCYLVSNMSSGIILHRCVVRPEQIVWRALRNSAGHALFFSCALTFGNFGILSARFFLLFYIAFTLLLVCYRLLFRKILKSYRKHGGNSRSIILVGSNSNIIELYHQMTDDVTSGFRVIGYFDDQPGSRFPEKVNYLGKPGKIVDRLKQGGVEQVYCCLPSARSEEILPIIDYCENHLIRFFSVPNVRSYLKRRMYFELLGNVPVLCIRQEPLSFAENRFRKRVFDIAFSLLFLCTLFPIIYVIVGLTIKITSPGPIFFKQKRSGEDGREFWCYKFRSMKVNTQSDTLQATLHDPRKTRFGNFLRKSSIDELPQFINVLMGDMSVVGPRPHMLKHTEQYSQLINKYMVRHFVKPGVTGWAQVTGFRGETHELWQMEGRVQRDIWYIEHWTFMLDLYIIYKTVRNALEGEKEAY</sequence>
<evidence type="ECO:0000256" key="3">
    <source>
        <dbReference type="ARBA" id="ARBA00022679"/>
    </source>
</evidence>
<dbReference type="Pfam" id="PF02397">
    <property type="entry name" value="Bac_transf"/>
    <property type="match status" value="1"/>
</dbReference>
<dbReference type="InterPro" id="IPR003362">
    <property type="entry name" value="Bact_transf"/>
</dbReference>
<dbReference type="RefSeq" id="WP_070737431.1">
    <property type="nucleotide sequence ID" value="NZ_JAFKQL010000019.1"/>
</dbReference>
<dbReference type="EMBL" id="JAPUAV010000015">
    <property type="protein sequence ID" value="MCZ2573249.1"/>
    <property type="molecule type" value="Genomic_DNA"/>
</dbReference>
<reference evidence="9" key="1">
    <citation type="submission" date="2022-12" db="EMBL/GenBank/DDBJ databases">
        <title>Development of a Multilocus Sequence Typing Scheme for Bacteroides fragilis Based on Whole Genome Sequencing Data and Clinical Application.</title>
        <authorList>
            <person name="Nielsen F.D."/>
            <person name="Justesen U.S."/>
        </authorList>
    </citation>
    <scope>NUCLEOTIDE SEQUENCE</scope>
    <source>
        <strain evidence="9">BF_BC_VIB_DK_2012_57</strain>
    </source>
</reference>
<evidence type="ECO:0000256" key="2">
    <source>
        <dbReference type="ARBA" id="ARBA00006464"/>
    </source>
</evidence>
<keyword evidence="5 7" id="KW-1133">Transmembrane helix</keyword>
<evidence type="ECO:0000256" key="1">
    <source>
        <dbReference type="ARBA" id="ARBA00004141"/>
    </source>
</evidence>
<dbReference type="AlphaFoldDB" id="A0A9Q4IU54"/>
<comment type="caution">
    <text evidence="9">The sequence shown here is derived from an EMBL/GenBank/DDBJ whole genome shotgun (WGS) entry which is preliminary data.</text>
</comment>